<evidence type="ECO:0000256" key="8">
    <source>
        <dbReference type="ARBA" id="ARBA00022777"/>
    </source>
</evidence>
<dbReference type="GO" id="GO:0009401">
    <property type="term" value="P:phosphoenolpyruvate-dependent sugar phosphotransferase system"/>
    <property type="evidence" value="ECO:0007669"/>
    <property type="project" value="UniProtKB-KW"/>
</dbReference>
<dbReference type="OrthoDB" id="9764327at2"/>
<reference evidence="15 16" key="2">
    <citation type="journal article" date="2016" name="Int. J. Syst. Evol. Microbiol.">
        <title>Bacillus gobiensis sp. nov., isolated from a soil sample.</title>
        <authorList>
            <person name="Liu B."/>
            <person name="Liu G.H."/>
            <person name="Cetin S."/>
            <person name="Schumann P."/>
            <person name="Pan Z.Z."/>
            <person name="Chen Q.Q."/>
        </authorList>
    </citation>
    <scope>NUCLEOTIDE SEQUENCE [LARGE SCALE GENOMIC DNA]</scope>
    <source>
        <strain evidence="15 16">FJAT-4402</strain>
    </source>
</reference>
<dbReference type="InterPro" id="IPR036878">
    <property type="entry name" value="Glu_permease_IIB"/>
</dbReference>
<feature type="transmembrane region" description="Helical" evidence="12">
    <location>
        <begin position="16"/>
        <end position="38"/>
    </location>
</feature>
<evidence type="ECO:0000256" key="3">
    <source>
        <dbReference type="ARBA" id="ARBA00022475"/>
    </source>
</evidence>
<evidence type="ECO:0000256" key="4">
    <source>
        <dbReference type="ARBA" id="ARBA00022597"/>
    </source>
</evidence>
<keyword evidence="4" id="KW-0762">Sugar transport</keyword>
<feature type="transmembrane region" description="Helical" evidence="12">
    <location>
        <begin position="311"/>
        <end position="329"/>
    </location>
</feature>
<dbReference type="Pfam" id="PF00367">
    <property type="entry name" value="PTS_EIIB"/>
    <property type="match status" value="1"/>
</dbReference>
<dbReference type="RefSeq" id="WP_053604729.1">
    <property type="nucleotide sequence ID" value="NZ_CP012600.1"/>
</dbReference>
<evidence type="ECO:0000256" key="5">
    <source>
        <dbReference type="ARBA" id="ARBA00022679"/>
    </source>
</evidence>
<feature type="transmembrane region" description="Helical" evidence="12">
    <location>
        <begin position="362"/>
        <end position="380"/>
    </location>
</feature>
<reference evidence="16" key="1">
    <citation type="submission" date="2015-08" db="EMBL/GenBank/DDBJ databases">
        <title>Genome sequencing project for genomic taxonomy and phylogenomics of Bacillus-like bacteria.</title>
        <authorList>
            <person name="Liu B."/>
            <person name="Wang J."/>
            <person name="Zhu Y."/>
            <person name="Liu G."/>
            <person name="Chen Q."/>
            <person name="Chen Z."/>
            <person name="Lan J."/>
            <person name="Che J."/>
            <person name="Ge C."/>
            <person name="Shi H."/>
            <person name="Pan Z."/>
            <person name="Liu X."/>
        </authorList>
    </citation>
    <scope>NUCLEOTIDE SEQUENCE [LARGE SCALE GENOMIC DNA]</scope>
    <source>
        <strain evidence="16">FJAT-4402</strain>
    </source>
</reference>
<dbReference type="PATRIC" id="fig|1441095.3.peg.3517"/>
<accession>A0A0M3RAB8</accession>
<feature type="transmembrane region" description="Helical" evidence="12">
    <location>
        <begin position="59"/>
        <end position="82"/>
    </location>
</feature>
<dbReference type="InterPro" id="IPR003352">
    <property type="entry name" value="PTS_EIIC"/>
</dbReference>
<comment type="subcellular location">
    <subcellularLocation>
        <location evidence="1">Cell membrane</location>
        <topology evidence="1">Multi-pass membrane protein</topology>
    </subcellularLocation>
</comment>
<dbReference type="Proteomes" id="UP000067625">
    <property type="component" value="Chromosome"/>
</dbReference>
<dbReference type="PROSITE" id="PS51098">
    <property type="entry name" value="PTS_EIIB_TYPE_1"/>
    <property type="match status" value="1"/>
</dbReference>
<evidence type="ECO:0000256" key="1">
    <source>
        <dbReference type="ARBA" id="ARBA00004651"/>
    </source>
</evidence>
<feature type="transmembrane region" description="Helical" evidence="12">
    <location>
        <begin position="168"/>
        <end position="188"/>
    </location>
</feature>
<feature type="transmembrane region" description="Helical" evidence="12">
    <location>
        <begin position="130"/>
        <end position="148"/>
    </location>
</feature>
<evidence type="ECO:0000256" key="2">
    <source>
        <dbReference type="ARBA" id="ARBA00022448"/>
    </source>
</evidence>
<dbReference type="PROSITE" id="PS01035">
    <property type="entry name" value="PTS_EIIB_TYPE_1_CYS"/>
    <property type="match status" value="1"/>
</dbReference>
<evidence type="ECO:0000259" key="13">
    <source>
        <dbReference type="PROSITE" id="PS51098"/>
    </source>
</evidence>
<dbReference type="CDD" id="cd00212">
    <property type="entry name" value="PTS_IIB_glc"/>
    <property type="match status" value="1"/>
</dbReference>
<name>A0A0M3RAB8_9BACI</name>
<dbReference type="PANTHER" id="PTHR30009">
    <property type="entry name" value="CYTOCHROME C-TYPE SYNTHESIS PROTEIN AND PTS TRANSMEMBRANE COMPONENT"/>
    <property type="match status" value="1"/>
</dbReference>
<dbReference type="GO" id="GO:0090563">
    <property type="term" value="F:protein-phosphocysteine-sugar phosphotransferase activity"/>
    <property type="evidence" value="ECO:0007669"/>
    <property type="project" value="TreeGrafter"/>
</dbReference>
<feature type="active site" description="Phosphocysteine intermediate; for EIIB activity" evidence="11">
    <location>
        <position position="464"/>
    </location>
</feature>
<dbReference type="InterPro" id="IPR018113">
    <property type="entry name" value="PTrfase_EIIB_Cys"/>
</dbReference>
<dbReference type="GO" id="GO:0005886">
    <property type="term" value="C:plasma membrane"/>
    <property type="evidence" value="ECO:0007669"/>
    <property type="project" value="UniProtKB-SubCell"/>
</dbReference>
<gene>
    <name evidence="15" type="ORF">AM592_15945</name>
</gene>
<dbReference type="GO" id="GO:0008982">
    <property type="term" value="F:protein-N(PI)-phosphohistidine-sugar phosphotransferase activity"/>
    <property type="evidence" value="ECO:0007669"/>
    <property type="project" value="InterPro"/>
</dbReference>
<evidence type="ECO:0008006" key="17">
    <source>
        <dbReference type="Google" id="ProtNLM"/>
    </source>
</evidence>
<organism evidence="15 16">
    <name type="scientific">Bacillus gobiensis</name>
    <dbReference type="NCBI Taxonomy" id="1441095"/>
    <lineage>
        <taxon>Bacteria</taxon>
        <taxon>Bacillati</taxon>
        <taxon>Bacillota</taxon>
        <taxon>Bacilli</taxon>
        <taxon>Bacillales</taxon>
        <taxon>Bacillaceae</taxon>
        <taxon>Bacillus</taxon>
    </lineage>
</organism>
<evidence type="ECO:0000313" key="16">
    <source>
        <dbReference type="Proteomes" id="UP000067625"/>
    </source>
</evidence>
<proteinExistence type="predicted"/>
<dbReference type="InterPro" id="IPR001996">
    <property type="entry name" value="PTS_IIB_1"/>
</dbReference>
<dbReference type="FunFam" id="3.30.1360.60:FF:000001">
    <property type="entry name" value="PTS system glucose-specific IIBC component PtsG"/>
    <property type="match status" value="1"/>
</dbReference>
<keyword evidence="9 12" id="KW-1133">Transmembrane helix</keyword>
<keyword evidence="10 12" id="KW-0472">Membrane</keyword>
<evidence type="ECO:0000313" key="15">
    <source>
        <dbReference type="EMBL" id="ALC82912.1"/>
    </source>
</evidence>
<protein>
    <recommendedName>
        <fullName evidence="17">PTS glucose transporter subunit IIBC</fullName>
    </recommendedName>
</protein>
<feature type="transmembrane region" description="Helical" evidence="12">
    <location>
        <begin position="386"/>
        <end position="408"/>
    </location>
</feature>
<feature type="domain" description="PTS EIIC type-1" evidence="14">
    <location>
        <begin position="4"/>
        <end position="420"/>
    </location>
</feature>
<keyword evidence="7 12" id="KW-0812">Transmembrane</keyword>
<dbReference type="GO" id="GO:0016301">
    <property type="term" value="F:kinase activity"/>
    <property type="evidence" value="ECO:0007669"/>
    <property type="project" value="UniProtKB-KW"/>
</dbReference>
<sequence>MKIYFSFNFVQRIGKAMMTVVLILPLVSILMGIGGILINPNIQQIFPFLSSKGFQAAGLLLQSSGQAVFANLSVLFAVAIAASWTNKAMAGLSALISFFIMHTVISTLLKINELQVSEKMIGTELGIQTLQLGVFGGIFIGFLTAYLYNKFHKIELPEAISLFGGERFVPIISSFGAIISAVIFYFIWPSVQQAIGLMGGFVANHTNPFTVGLYGGSVKLLIPFGLHHIYNAPLLFTDIGGVYQTADGAKIAGDQNIYIAQVMDALRNPSVPITGGAYIGGKFIPVMFGLPGAALAMYHCAKNDKKKKTKALLIAATIPVFLTGITEPLEYTFLFVAPFLYVVYAILTGTAFALANALDIHAGYAGGSGFIDFILFNALPNLNHNWVTILILGVIYFFIFYFVFRFLIRTFDYKTPGREPDVEETRLYTKKDLETKKSKKTADQAIEVLAALGGKENISNLDACITRLRVGVKDVNKVDDSRLKELGAAGVLKINDGVQAVFGAKASTLKSQIDEIM</sequence>
<dbReference type="InterPro" id="IPR050429">
    <property type="entry name" value="PTS_Glucose_EIICBA"/>
</dbReference>
<evidence type="ECO:0000259" key="14">
    <source>
        <dbReference type="PROSITE" id="PS51103"/>
    </source>
</evidence>
<evidence type="ECO:0000256" key="9">
    <source>
        <dbReference type="ARBA" id="ARBA00022989"/>
    </source>
</evidence>
<dbReference type="Gene3D" id="3.30.1360.60">
    <property type="entry name" value="Glucose permease domain IIB"/>
    <property type="match status" value="1"/>
</dbReference>
<feature type="transmembrane region" description="Helical" evidence="12">
    <location>
        <begin position="335"/>
        <end position="355"/>
    </location>
</feature>
<keyword evidence="2" id="KW-0813">Transport</keyword>
<dbReference type="STRING" id="1441095.AM592_15945"/>
<dbReference type="EMBL" id="CP012600">
    <property type="protein sequence ID" value="ALC82912.1"/>
    <property type="molecule type" value="Genomic_DNA"/>
</dbReference>
<dbReference type="AlphaFoldDB" id="A0A0M3RAB8"/>
<evidence type="ECO:0000256" key="6">
    <source>
        <dbReference type="ARBA" id="ARBA00022683"/>
    </source>
</evidence>
<keyword evidence="16" id="KW-1185">Reference proteome</keyword>
<keyword evidence="5" id="KW-0808">Transferase</keyword>
<feature type="transmembrane region" description="Helical" evidence="12">
    <location>
        <begin position="88"/>
        <end position="109"/>
    </location>
</feature>
<dbReference type="PANTHER" id="PTHR30009:SF8">
    <property type="entry name" value="PTS SYSTEM, IIBC COMPONENT"/>
    <property type="match status" value="1"/>
</dbReference>
<keyword evidence="8" id="KW-0418">Kinase</keyword>
<dbReference type="SUPFAM" id="SSF55604">
    <property type="entry name" value="Glucose permease domain IIB"/>
    <property type="match status" value="1"/>
</dbReference>
<evidence type="ECO:0000256" key="7">
    <source>
        <dbReference type="ARBA" id="ARBA00022692"/>
    </source>
</evidence>
<feature type="domain" description="PTS EIIB type-1" evidence="13">
    <location>
        <begin position="442"/>
        <end position="517"/>
    </location>
</feature>
<keyword evidence="6" id="KW-0598">Phosphotransferase system</keyword>
<dbReference type="NCBIfam" id="TIGR00826">
    <property type="entry name" value="EIIB_glc"/>
    <property type="match status" value="1"/>
</dbReference>
<evidence type="ECO:0000256" key="11">
    <source>
        <dbReference type="PROSITE-ProRule" id="PRU00421"/>
    </source>
</evidence>
<evidence type="ECO:0000256" key="10">
    <source>
        <dbReference type="ARBA" id="ARBA00023136"/>
    </source>
</evidence>
<dbReference type="Pfam" id="PF02378">
    <property type="entry name" value="PTS_EIIC"/>
    <property type="match status" value="1"/>
</dbReference>
<dbReference type="InterPro" id="IPR013013">
    <property type="entry name" value="PTS_EIIC_1"/>
</dbReference>
<evidence type="ECO:0000256" key="12">
    <source>
        <dbReference type="SAM" id="Phobius"/>
    </source>
</evidence>
<dbReference type="PROSITE" id="PS51103">
    <property type="entry name" value="PTS_EIIC_TYPE_1"/>
    <property type="match status" value="1"/>
</dbReference>
<keyword evidence="3" id="KW-1003">Cell membrane</keyword>